<dbReference type="EMBL" id="CAJPEV010000073">
    <property type="protein sequence ID" value="CAG0880098.1"/>
    <property type="molecule type" value="Genomic_DNA"/>
</dbReference>
<dbReference type="PANTHER" id="PTHR46603">
    <property type="entry name" value="ABSCISSION/NOCUT CHECKPOINT REGULATOR"/>
    <property type="match status" value="1"/>
</dbReference>
<feature type="region of interest" description="Disordered" evidence="1">
    <location>
        <begin position="230"/>
        <end position="261"/>
    </location>
</feature>
<proteinExistence type="predicted"/>
<dbReference type="SUPFAM" id="SSF57845">
    <property type="entry name" value="B-box zinc-binding domain"/>
    <property type="match status" value="1"/>
</dbReference>
<dbReference type="GO" id="GO:0032266">
    <property type="term" value="F:phosphatidylinositol-3-phosphate binding"/>
    <property type="evidence" value="ECO:0007669"/>
    <property type="project" value="TreeGrafter"/>
</dbReference>
<name>A0A7R8X1C7_9CRUS</name>
<organism evidence="2">
    <name type="scientific">Darwinula stevensoni</name>
    <dbReference type="NCBI Taxonomy" id="69355"/>
    <lineage>
        <taxon>Eukaryota</taxon>
        <taxon>Metazoa</taxon>
        <taxon>Ecdysozoa</taxon>
        <taxon>Arthropoda</taxon>
        <taxon>Crustacea</taxon>
        <taxon>Oligostraca</taxon>
        <taxon>Ostracoda</taxon>
        <taxon>Podocopa</taxon>
        <taxon>Podocopida</taxon>
        <taxon>Darwinulocopina</taxon>
        <taxon>Darwinuloidea</taxon>
        <taxon>Darwinulidae</taxon>
        <taxon>Darwinula</taxon>
    </lineage>
</organism>
<dbReference type="GO" id="GO:0009838">
    <property type="term" value="P:abscission"/>
    <property type="evidence" value="ECO:0007669"/>
    <property type="project" value="TreeGrafter"/>
</dbReference>
<dbReference type="InterPro" id="IPR013083">
    <property type="entry name" value="Znf_RING/FYVE/PHD"/>
</dbReference>
<accession>A0A7R8X1C7</accession>
<gene>
    <name evidence="2" type="ORF">DSTB1V02_LOCUS905</name>
</gene>
<dbReference type="InterPro" id="IPR044553">
    <property type="entry name" value="Bbox1_ANCHR"/>
</dbReference>
<dbReference type="EMBL" id="LR899590">
    <property type="protein sequence ID" value="CAD7240903.1"/>
    <property type="molecule type" value="Genomic_DNA"/>
</dbReference>
<dbReference type="InterPro" id="IPR011011">
    <property type="entry name" value="Znf_FYVE_PHD"/>
</dbReference>
<dbReference type="SUPFAM" id="SSF57903">
    <property type="entry name" value="FYVE/PHD zinc finger"/>
    <property type="match status" value="1"/>
</dbReference>
<dbReference type="GO" id="GO:0030496">
    <property type="term" value="C:midbody"/>
    <property type="evidence" value="ECO:0007669"/>
    <property type="project" value="TreeGrafter"/>
</dbReference>
<protein>
    <recommendedName>
        <fullName evidence="4">FYVE-type domain-containing protein</fullName>
    </recommendedName>
</protein>
<reference evidence="2" key="1">
    <citation type="submission" date="2020-11" db="EMBL/GenBank/DDBJ databases">
        <authorList>
            <person name="Tran Van P."/>
        </authorList>
    </citation>
    <scope>NUCLEOTIDE SEQUENCE</scope>
</reference>
<sequence>MQDREDEERRRETERESAPTPRPPPSVLGNFLASVVFGIRTGVPQRNFKFWSSVVTTWYMMSCYMCSKKFKPLLTREHTCSVCHFSFCGKCISTAQLGTPKEMCKCCIGNASTKKNNGLNNWSPKNTLPAGNSQVVKDKQGKSEQEIAERLRRLQESSCQLPSDDELQMRLRKLKDVESTSSSSPAFLEGKKKTSEEETVDLLKQVMDEVKLEEKSHDCDRSIERRLQELKKHPLPVSPRQQNISAGSEFERPNASAGEAEEDEAPLPWCVLCNEDAAVVCHGCDGDLYCRSCFKEFHHPSDPEPHKHSPYLHAEKN</sequence>
<keyword evidence="3" id="KW-1185">Reference proteome</keyword>
<evidence type="ECO:0008006" key="4">
    <source>
        <dbReference type="Google" id="ProtNLM"/>
    </source>
</evidence>
<dbReference type="GO" id="GO:0005813">
    <property type="term" value="C:centrosome"/>
    <property type="evidence" value="ECO:0007669"/>
    <property type="project" value="TreeGrafter"/>
</dbReference>
<dbReference type="GO" id="GO:0032154">
    <property type="term" value="C:cleavage furrow"/>
    <property type="evidence" value="ECO:0007669"/>
    <property type="project" value="TreeGrafter"/>
</dbReference>
<feature type="region of interest" description="Disordered" evidence="1">
    <location>
        <begin position="174"/>
        <end position="197"/>
    </location>
</feature>
<evidence type="ECO:0000256" key="1">
    <source>
        <dbReference type="SAM" id="MobiDB-lite"/>
    </source>
</evidence>
<dbReference type="OrthoDB" id="5407799at2759"/>
<dbReference type="Proteomes" id="UP000677054">
    <property type="component" value="Unassembled WGS sequence"/>
</dbReference>
<evidence type="ECO:0000313" key="2">
    <source>
        <dbReference type="EMBL" id="CAD7240903.1"/>
    </source>
</evidence>
<feature type="compositionally biased region" description="Basic and acidic residues" evidence="1">
    <location>
        <begin position="1"/>
        <end position="17"/>
    </location>
</feature>
<feature type="region of interest" description="Disordered" evidence="1">
    <location>
        <begin position="1"/>
        <end position="26"/>
    </location>
</feature>
<dbReference type="CDD" id="cd19817">
    <property type="entry name" value="Bbox1_ANCHR-like"/>
    <property type="match status" value="1"/>
</dbReference>
<dbReference type="AlphaFoldDB" id="A0A7R8X1C7"/>
<dbReference type="GO" id="GO:0044878">
    <property type="term" value="P:mitotic cytokinesis checkpoint signaling"/>
    <property type="evidence" value="ECO:0007669"/>
    <property type="project" value="TreeGrafter"/>
</dbReference>
<dbReference type="CDD" id="cd00065">
    <property type="entry name" value="FYVE_like_SF"/>
    <property type="match status" value="1"/>
</dbReference>
<evidence type="ECO:0000313" key="3">
    <source>
        <dbReference type="Proteomes" id="UP000677054"/>
    </source>
</evidence>
<dbReference type="Gene3D" id="3.30.40.10">
    <property type="entry name" value="Zinc/RING finger domain, C3HC4 (zinc finger)"/>
    <property type="match status" value="1"/>
</dbReference>
<dbReference type="PANTHER" id="PTHR46603:SF1">
    <property type="entry name" value="ABSCISSION_NOCUT CHECKPOINT REGULATOR"/>
    <property type="match status" value="1"/>
</dbReference>
<dbReference type="Pfam" id="PF22586">
    <property type="entry name" value="ANCHR-like_BBOX"/>
    <property type="match status" value="1"/>
</dbReference>